<feature type="transmembrane region" description="Helical" evidence="1">
    <location>
        <begin position="72"/>
        <end position="94"/>
    </location>
</feature>
<dbReference type="EMBL" id="JARYZI010000001">
    <property type="protein sequence ID" value="MDH8676826.1"/>
    <property type="molecule type" value="Genomic_DNA"/>
</dbReference>
<name>A0ABT6N8T1_9FIRM</name>
<gene>
    <name evidence="2" type="ORF">QE109_01640</name>
</gene>
<feature type="transmembrane region" description="Helical" evidence="1">
    <location>
        <begin position="6"/>
        <end position="25"/>
    </location>
</feature>
<keyword evidence="3" id="KW-1185">Reference proteome</keyword>
<organism evidence="2 3">
    <name type="scientific">Fusibacter bizertensis</name>
    <dbReference type="NCBI Taxonomy" id="1488331"/>
    <lineage>
        <taxon>Bacteria</taxon>
        <taxon>Bacillati</taxon>
        <taxon>Bacillota</taxon>
        <taxon>Clostridia</taxon>
        <taxon>Eubacteriales</taxon>
        <taxon>Eubacteriales Family XII. Incertae Sedis</taxon>
        <taxon>Fusibacter</taxon>
    </lineage>
</organism>
<evidence type="ECO:0000313" key="3">
    <source>
        <dbReference type="Proteomes" id="UP001158045"/>
    </source>
</evidence>
<comment type="caution">
    <text evidence="2">The sequence shown here is derived from an EMBL/GenBank/DDBJ whole genome shotgun (WGS) entry which is preliminary data.</text>
</comment>
<evidence type="ECO:0008006" key="4">
    <source>
        <dbReference type="Google" id="ProtNLM"/>
    </source>
</evidence>
<dbReference type="Proteomes" id="UP001158045">
    <property type="component" value="Unassembled WGS sequence"/>
</dbReference>
<sequence>MSEYIIVLYIIILLPLWVSRVLKRIKIKRSIAEKDQLIFEQRNFDFSYSFRFFVFVILTILSIMNFVSDHSFLLAVIIPILFILLSIVLGLEVLATFKAYENKLVFPDSVVKWEDVVDFTWEKGYKKTVARLILVVKTNSKLQIIKEKELQINLKLVNKPKIETLLRAKTSLNGGNII</sequence>
<evidence type="ECO:0000256" key="1">
    <source>
        <dbReference type="SAM" id="Phobius"/>
    </source>
</evidence>
<accession>A0ABT6N8T1</accession>
<feature type="transmembrane region" description="Helical" evidence="1">
    <location>
        <begin position="46"/>
        <end position="66"/>
    </location>
</feature>
<keyword evidence="1" id="KW-0812">Transmembrane</keyword>
<proteinExistence type="predicted"/>
<reference evidence="2 3" key="1">
    <citation type="submission" date="2023-04" db="EMBL/GenBank/DDBJ databases">
        <title>Fusibacter bizertensis strain WBS, isolated from littoral bottom sediments of the Arctic seas - biochemical and genomic analysis.</title>
        <authorList>
            <person name="Brioukhanov A.L."/>
        </authorList>
    </citation>
    <scope>NUCLEOTIDE SEQUENCE [LARGE SCALE GENOMIC DNA]</scope>
    <source>
        <strain evidence="2 3">WBS</strain>
    </source>
</reference>
<protein>
    <recommendedName>
        <fullName evidence="4">DUF5673 domain-containing protein</fullName>
    </recommendedName>
</protein>
<dbReference type="RefSeq" id="WP_281092626.1">
    <property type="nucleotide sequence ID" value="NZ_JARYZI010000001.1"/>
</dbReference>
<evidence type="ECO:0000313" key="2">
    <source>
        <dbReference type="EMBL" id="MDH8676826.1"/>
    </source>
</evidence>
<keyword evidence="1" id="KW-0472">Membrane</keyword>
<keyword evidence="1" id="KW-1133">Transmembrane helix</keyword>